<keyword evidence="1" id="KW-0418">Kinase</keyword>
<dbReference type="SUPFAM" id="SSF52540">
    <property type="entry name" value="P-loop containing nucleoside triphosphate hydrolases"/>
    <property type="match status" value="1"/>
</dbReference>
<dbReference type="Pfam" id="PF13671">
    <property type="entry name" value="AAA_33"/>
    <property type="match status" value="1"/>
</dbReference>
<proteinExistence type="predicted"/>
<accession>A0ABS3HPG1</accession>
<dbReference type="Proteomes" id="UP000664495">
    <property type="component" value="Unassembled WGS sequence"/>
</dbReference>
<keyword evidence="2" id="KW-1185">Reference proteome</keyword>
<name>A0ABS3HPG1_9ENTE</name>
<organism evidence="1 2">
    <name type="scientific">Candidatus Enterococcus murrayae</name>
    <dbReference type="NCBI Taxonomy" id="2815321"/>
    <lineage>
        <taxon>Bacteria</taxon>
        <taxon>Bacillati</taxon>
        <taxon>Bacillota</taxon>
        <taxon>Bacilli</taxon>
        <taxon>Lactobacillales</taxon>
        <taxon>Enterococcaceae</taxon>
        <taxon>Enterococcus</taxon>
    </lineage>
</organism>
<evidence type="ECO:0000313" key="1">
    <source>
        <dbReference type="EMBL" id="MBO0454922.1"/>
    </source>
</evidence>
<sequence>MKKSLILLAGYPGTGKTYLANLILVKFPNIGFLSPDEIKEKNWDQYGFKNLSEKELLIQRSWKDYYHELEMQFKQGVSMISDYPFSEKQKECLQQLTKKYAYQVLTIRLVAELSVLYERQKVRDLDHSRHLGHLLLSYQKEDRMVNHEKADNLLEYDEFMKRCKTRGYGEFSLGRLIELDVTDFSSVHYEELLEKVNKFLNTE</sequence>
<dbReference type="GO" id="GO:0016301">
    <property type="term" value="F:kinase activity"/>
    <property type="evidence" value="ECO:0007669"/>
    <property type="project" value="UniProtKB-KW"/>
</dbReference>
<keyword evidence="1" id="KW-0808">Transferase</keyword>
<comment type="caution">
    <text evidence="1">The sequence shown here is derived from an EMBL/GenBank/DDBJ whole genome shotgun (WGS) entry which is preliminary data.</text>
</comment>
<dbReference type="EMBL" id="JAFLVR010000079">
    <property type="protein sequence ID" value="MBO0454922.1"/>
    <property type="molecule type" value="Genomic_DNA"/>
</dbReference>
<dbReference type="RefSeq" id="WP_207110647.1">
    <property type="nucleotide sequence ID" value="NZ_JAFLVR010000079.1"/>
</dbReference>
<dbReference type="Gene3D" id="3.40.50.300">
    <property type="entry name" value="P-loop containing nucleotide triphosphate hydrolases"/>
    <property type="match status" value="1"/>
</dbReference>
<evidence type="ECO:0000313" key="2">
    <source>
        <dbReference type="Proteomes" id="UP000664495"/>
    </source>
</evidence>
<gene>
    <name evidence="1" type="ORF">JZO85_21880</name>
</gene>
<reference evidence="1 2" key="1">
    <citation type="submission" date="2021-03" db="EMBL/GenBank/DDBJ databases">
        <title>Enterococcal diversity collection.</title>
        <authorList>
            <person name="Gilmore M.S."/>
            <person name="Schwartzman J."/>
            <person name="Van Tyne D."/>
            <person name="Martin M."/>
            <person name="Earl A.M."/>
            <person name="Manson A.L."/>
            <person name="Straub T."/>
            <person name="Salamzade R."/>
            <person name="Saavedra J."/>
            <person name="Lebreton F."/>
            <person name="Prichula J."/>
            <person name="Schaufler K."/>
            <person name="Gaca A."/>
            <person name="Sgardioli B."/>
            <person name="Wagenaar J."/>
            <person name="Strong T."/>
        </authorList>
    </citation>
    <scope>NUCLEOTIDE SEQUENCE [LARGE SCALE GENOMIC DNA]</scope>
    <source>
        <strain evidence="1 2">MJM16</strain>
    </source>
</reference>
<dbReference type="InterPro" id="IPR027417">
    <property type="entry name" value="P-loop_NTPase"/>
</dbReference>
<protein>
    <submittedName>
        <fullName evidence="1">Kinase</fullName>
    </submittedName>
</protein>